<evidence type="ECO:0000313" key="3">
    <source>
        <dbReference type="EMBL" id="TKR76590.1"/>
    </source>
</evidence>
<feature type="chain" id="PRO_5020571308" evidence="2">
    <location>
        <begin position="34"/>
        <end position="89"/>
    </location>
</feature>
<gene>
    <name evidence="3" type="ORF">L596_017706</name>
</gene>
<keyword evidence="4" id="KW-1185">Reference proteome</keyword>
<organism evidence="3 4">
    <name type="scientific">Steinernema carpocapsae</name>
    <name type="common">Entomopathogenic nematode</name>
    <dbReference type="NCBI Taxonomy" id="34508"/>
    <lineage>
        <taxon>Eukaryota</taxon>
        <taxon>Metazoa</taxon>
        <taxon>Ecdysozoa</taxon>
        <taxon>Nematoda</taxon>
        <taxon>Chromadorea</taxon>
        <taxon>Rhabditida</taxon>
        <taxon>Tylenchina</taxon>
        <taxon>Panagrolaimomorpha</taxon>
        <taxon>Strongyloidoidea</taxon>
        <taxon>Steinernematidae</taxon>
        <taxon>Steinernema</taxon>
    </lineage>
</organism>
<feature type="transmembrane region" description="Helical" evidence="1">
    <location>
        <begin position="49"/>
        <end position="74"/>
    </location>
</feature>
<dbReference type="Proteomes" id="UP000298663">
    <property type="component" value="Unassembled WGS sequence"/>
</dbReference>
<reference evidence="3 4" key="1">
    <citation type="journal article" date="2015" name="Genome Biol.">
        <title>Comparative genomics of Steinernema reveals deeply conserved gene regulatory networks.</title>
        <authorList>
            <person name="Dillman A.R."/>
            <person name="Macchietto M."/>
            <person name="Porter C.F."/>
            <person name="Rogers A."/>
            <person name="Williams B."/>
            <person name="Antoshechkin I."/>
            <person name="Lee M.M."/>
            <person name="Goodwin Z."/>
            <person name="Lu X."/>
            <person name="Lewis E.E."/>
            <person name="Goodrich-Blair H."/>
            <person name="Stock S.P."/>
            <person name="Adams B.J."/>
            <person name="Sternberg P.W."/>
            <person name="Mortazavi A."/>
        </authorList>
    </citation>
    <scope>NUCLEOTIDE SEQUENCE [LARGE SCALE GENOMIC DNA]</scope>
    <source>
        <strain evidence="3 4">ALL</strain>
    </source>
</reference>
<evidence type="ECO:0000256" key="1">
    <source>
        <dbReference type="SAM" id="Phobius"/>
    </source>
</evidence>
<dbReference type="AlphaFoldDB" id="A0A4U5N2T9"/>
<proteinExistence type="predicted"/>
<keyword evidence="1" id="KW-0472">Membrane</keyword>
<evidence type="ECO:0000256" key="2">
    <source>
        <dbReference type="SAM" id="SignalP"/>
    </source>
</evidence>
<accession>A0A4U5N2T9</accession>
<keyword evidence="2" id="KW-0732">Signal</keyword>
<comment type="caution">
    <text evidence="3">The sequence shown here is derived from an EMBL/GenBank/DDBJ whole genome shotgun (WGS) entry which is preliminary data.</text>
</comment>
<keyword evidence="1" id="KW-0812">Transmembrane</keyword>
<sequence>MASAKIRTSAGVFHPPIRVAALLLTFLATSAEAAAAPKKKESSSDSTSIAITIVITVVLFIKLLGLLGLVICYFRMTKMDAEYEEGNSK</sequence>
<reference evidence="3 4" key="2">
    <citation type="journal article" date="2019" name="G3 (Bethesda)">
        <title>Hybrid Assembly of the Genome of the Entomopathogenic Nematode Steinernema carpocapsae Identifies the X-Chromosome.</title>
        <authorList>
            <person name="Serra L."/>
            <person name="Macchietto M."/>
            <person name="Macias-Munoz A."/>
            <person name="McGill C.J."/>
            <person name="Rodriguez I.M."/>
            <person name="Rodriguez B."/>
            <person name="Murad R."/>
            <person name="Mortazavi A."/>
        </authorList>
    </citation>
    <scope>NUCLEOTIDE SEQUENCE [LARGE SCALE GENOMIC DNA]</scope>
    <source>
        <strain evidence="3 4">ALL</strain>
    </source>
</reference>
<evidence type="ECO:0000313" key="4">
    <source>
        <dbReference type="Proteomes" id="UP000298663"/>
    </source>
</evidence>
<protein>
    <submittedName>
        <fullName evidence="3">Uncharacterized protein</fullName>
    </submittedName>
</protein>
<name>A0A4U5N2T9_STECR</name>
<feature type="signal peptide" evidence="2">
    <location>
        <begin position="1"/>
        <end position="33"/>
    </location>
</feature>
<keyword evidence="1" id="KW-1133">Transmembrane helix</keyword>
<dbReference type="EMBL" id="AZBU02000005">
    <property type="protein sequence ID" value="TKR76590.1"/>
    <property type="molecule type" value="Genomic_DNA"/>
</dbReference>